<dbReference type="InterPro" id="IPR046867">
    <property type="entry name" value="AldOxase/xan_DH_MoCoBD2"/>
</dbReference>
<reference evidence="3 4" key="1">
    <citation type="submission" date="2020-03" db="EMBL/GenBank/DDBJ databases">
        <title>Genomic Encyclopedia of Type Strains, Phase III (KMG-III): the genomes of soil and plant-associated and newly described type strains.</title>
        <authorList>
            <person name="Whitman W."/>
        </authorList>
    </citation>
    <scope>NUCLEOTIDE SEQUENCE [LARGE SCALE GENOMIC DNA]</scope>
    <source>
        <strain evidence="3 4">CECT 8804</strain>
    </source>
</reference>
<dbReference type="InterPro" id="IPR036856">
    <property type="entry name" value="Ald_Oxase/Xan_DH_a/b_sf"/>
</dbReference>
<dbReference type="GO" id="GO:0047121">
    <property type="term" value="F:isoquinoline 1-oxidoreductase activity"/>
    <property type="evidence" value="ECO:0007669"/>
    <property type="project" value="UniProtKB-EC"/>
</dbReference>
<protein>
    <submittedName>
        <fullName evidence="3">Isoquinoline 1-oxidoreductase beta subunit</fullName>
        <ecNumber evidence="3">1.3.99.16</ecNumber>
    </submittedName>
</protein>
<dbReference type="Pfam" id="PF02738">
    <property type="entry name" value="MoCoBD_1"/>
    <property type="match status" value="1"/>
</dbReference>
<feature type="domain" description="Aldehyde oxidase/xanthine dehydrogenase a/b hammerhead" evidence="2">
    <location>
        <begin position="237"/>
        <end position="315"/>
    </location>
</feature>
<evidence type="ECO:0000313" key="3">
    <source>
        <dbReference type="EMBL" id="NIJ08780.1"/>
    </source>
</evidence>
<dbReference type="SUPFAM" id="SSF56003">
    <property type="entry name" value="Molybdenum cofactor-binding domain"/>
    <property type="match status" value="2"/>
</dbReference>
<dbReference type="InterPro" id="IPR037165">
    <property type="entry name" value="AldOxase/xan_DH_Mopterin-bd_sf"/>
</dbReference>
<dbReference type="Pfam" id="PF20256">
    <property type="entry name" value="MoCoBD_2"/>
    <property type="match status" value="2"/>
</dbReference>
<dbReference type="PANTHER" id="PTHR47495">
    <property type="entry name" value="ALDEHYDE DEHYDROGENASE"/>
    <property type="match status" value="1"/>
</dbReference>
<dbReference type="EC" id="1.3.99.16" evidence="3"/>
<keyword evidence="4" id="KW-1185">Reference proteome</keyword>
<dbReference type="InterPro" id="IPR006311">
    <property type="entry name" value="TAT_signal"/>
</dbReference>
<dbReference type="SUPFAM" id="SSF54665">
    <property type="entry name" value="CO dehydrogenase molybdoprotein N-domain-like"/>
    <property type="match status" value="1"/>
</dbReference>
<evidence type="ECO:0000256" key="1">
    <source>
        <dbReference type="SAM" id="Phobius"/>
    </source>
</evidence>
<feature type="transmembrane region" description="Helical" evidence="1">
    <location>
        <begin position="12"/>
        <end position="31"/>
    </location>
</feature>
<dbReference type="PIRSF" id="PIRSF036389">
    <property type="entry name" value="IOR_B"/>
    <property type="match status" value="1"/>
</dbReference>
<proteinExistence type="predicted"/>
<dbReference type="InterPro" id="IPR008274">
    <property type="entry name" value="AldOxase/xan_DH_MoCoBD1"/>
</dbReference>
<organism evidence="3 4">
    <name type="scientific">Sphingomonas vulcanisoli</name>
    <dbReference type="NCBI Taxonomy" id="1658060"/>
    <lineage>
        <taxon>Bacteria</taxon>
        <taxon>Pseudomonadati</taxon>
        <taxon>Pseudomonadota</taxon>
        <taxon>Alphaproteobacteria</taxon>
        <taxon>Sphingomonadales</taxon>
        <taxon>Sphingomonadaceae</taxon>
        <taxon>Sphingomonas</taxon>
    </lineage>
</organism>
<dbReference type="RefSeq" id="WP_167073771.1">
    <property type="nucleotide sequence ID" value="NZ_JAAOZC010000006.1"/>
</dbReference>
<dbReference type="Gene3D" id="3.90.1170.50">
    <property type="entry name" value="Aldehyde oxidase/xanthine dehydrogenase, a/b hammerhead"/>
    <property type="match status" value="1"/>
</dbReference>
<dbReference type="InterPro" id="IPR000674">
    <property type="entry name" value="Ald_Oxase/Xan_DH_a/b"/>
</dbReference>
<dbReference type="Gene3D" id="3.30.365.10">
    <property type="entry name" value="Aldehyde oxidase/xanthine dehydrogenase, molybdopterin binding domain"/>
    <property type="match status" value="4"/>
</dbReference>
<dbReference type="SMART" id="SM01008">
    <property type="entry name" value="Ald_Xan_dh_C"/>
    <property type="match status" value="1"/>
</dbReference>
<accession>A0ABX0TWG4</accession>
<dbReference type="EMBL" id="JAAOZC010000006">
    <property type="protein sequence ID" value="NIJ08780.1"/>
    <property type="molecule type" value="Genomic_DNA"/>
</dbReference>
<name>A0ABX0TWG4_9SPHN</name>
<dbReference type="Proteomes" id="UP000727456">
    <property type="component" value="Unassembled WGS sequence"/>
</dbReference>
<dbReference type="PROSITE" id="PS51318">
    <property type="entry name" value="TAT"/>
    <property type="match status" value="1"/>
</dbReference>
<keyword evidence="1" id="KW-0472">Membrane</keyword>
<keyword evidence="3" id="KW-0560">Oxidoreductase</keyword>
<evidence type="ECO:0000259" key="2">
    <source>
        <dbReference type="SMART" id="SM01008"/>
    </source>
</evidence>
<gene>
    <name evidence="3" type="ORF">FHS31_002404</name>
</gene>
<evidence type="ECO:0000313" key="4">
    <source>
        <dbReference type="Proteomes" id="UP000727456"/>
    </source>
</evidence>
<dbReference type="InterPro" id="IPR052516">
    <property type="entry name" value="N-heterocyclic_Hydroxylase"/>
</dbReference>
<sequence>MIADPPHRLSRRSILIGGGAGAGLILAWGLWPRAYAPNLAAAPGETVLNAFLKIGEDGHVTVVVPQIEMGQGVWTALPQILADELGADWRQIAVEPAPIGPLYANRLLAEEAEINRWPAFLGGVGRWATHEFATRESLMVTAGSTSIRAFEQRFRDAGATARALLCMAAGKRIGADWRACDTAQGFVVRGNDKLRFGDLAADAAGFAPPSPPPLRKPGEGGLSGQALPRLDLPAKVDGSTRYAGDVRLPGIVFASIRHGPLGETRLAGSDKAKAEQVPGVIAVIEDPAWIAVLANTWWAADRALDVIAPRFATDGALPDAALVDKALDAALAGGGKTLFSQGGAIGTPTLTADYAVPLAAHAAIEPLVAAAHVNGDRLEVWVPTQAPSLTRAAVAAATGMSTGRVTVYPMQVGGGFGRKIENDAAIEAAVLAVRSKRPVSLMWSRAEEMQRAPHRPPAKAKLSARLEGQRITGWQAVIAAPATMGELEQRLIGRGGSGAEHAAIEGALPPYAIPAVSLAHAPADIDIATGLWKAMAHSYTCFFTESFIDELAAKSGADPLSFRMTQLGQAPRLARCLTRVPAIGGWSGEAGAGQGIAVHSAFGSHVAVLAEAAAEGDAVKVSKLTAAIDCGRVINPDIVRQQIEGGLIWGMAAALGDAVSYTRGVIDQRTLKDLALPLLADCPEITVEIIPSGEAPGGVAELGVPAVAPAIANAIASATGKRLRSLPLRLG</sequence>
<dbReference type="InterPro" id="IPR012368">
    <property type="entry name" value="OxRdtase_Mopterin-bd_su_IorB"/>
</dbReference>
<keyword evidence="1" id="KW-0812">Transmembrane</keyword>
<dbReference type="PANTHER" id="PTHR47495:SF1">
    <property type="entry name" value="BLL3820 PROTEIN"/>
    <property type="match status" value="1"/>
</dbReference>
<keyword evidence="1" id="KW-1133">Transmembrane helix</keyword>
<comment type="caution">
    <text evidence="3">The sequence shown here is derived from an EMBL/GenBank/DDBJ whole genome shotgun (WGS) entry which is preliminary data.</text>
</comment>